<accession>A0AAU7J804</accession>
<feature type="compositionally biased region" description="Basic and acidic residues" evidence="1">
    <location>
        <begin position="57"/>
        <end position="75"/>
    </location>
</feature>
<feature type="region of interest" description="Disordered" evidence="1">
    <location>
        <begin position="1"/>
        <end position="28"/>
    </location>
</feature>
<evidence type="ECO:0008006" key="3">
    <source>
        <dbReference type="Google" id="ProtNLM"/>
    </source>
</evidence>
<dbReference type="EMBL" id="PP763431">
    <property type="protein sequence ID" value="XBN42113.1"/>
    <property type="molecule type" value="Genomic_DNA"/>
</dbReference>
<reference evidence="2" key="1">
    <citation type="submission" date="2024-05" db="EMBL/GenBank/DDBJ databases">
        <title>Complete genome sequence of bacteriophages Merry and Sunny infecting Microbacterium sp. isolated from an alkaline commercial outdoor algal pond.</title>
        <authorList>
            <person name="Levesque A.V."/>
            <person name="Rabines A.J."/>
            <person name="Alrubaiaan E."/>
            <person name="Oliver A."/>
            <person name="Allen E.E."/>
            <person name="Hazlebeck D."/>
            <person name="Pinowska A."/>
            <person name="Traller J.C."/>
            <person name="Zeigler Allen L."/>
        </authorList>
    </citation>
    <scope>NUCLEOTIDE SEQUENCE</scope>
</reference>
<name>A0AAU7J804_9VIRU</name>
<proteinExistence type="predicted"/>
<evidence type="ECO:0000256" key="1">
    <source>
        <dbReference type="SAM" id="MobiDB-lite"/>
    </source>
</evidence>
<sequence length="75" mass="8389">MSPRFYPSDEGERPRVLPGSTSPGKVTLQCPEEGCDWVGRTQVRLVHASLTGHYSHAHPERRPPDRRDARRAAGL</sequence>
<feature type="region of interest" description="Disordered" evidence="1">
    <location>
        <begin position="50"/>
        <end position="75"/>
    </location>
</feature>
<evidence type="ECO:0000313" key="2">
    <source>
        <dbReference type="EMBL" id="XBN42113.1"/>
    </source>
</evidence>
<organism evidence="2">
    <name type="scientific">Microbacterium phage Merry</name>
    <dbReference type="NCBI Taxonomy" id="3144827"/>
    <lineage>
        <taxon>Viruses</taxon>
    </lineage>
</organism>
<protein>
    <recommendedName>
        <fullName evidence="3">C2H2-type domain-containing protein</fullName>
    </recommendedName>
</protein>